<accession>J9D1X3</accession>
<dbReference type="OrthoDB" id="2192095at2759"/>
<dbReference type="InParanoid" id="J9D1X3"/>
<keyword evidence="2" id="KW-1185">Reference proteome</keyword>
<dbReference type="HOGENOM" id="CLU_071632_0_0_1"/>
<reference evidence="2" key="2">
    <citation type="submission" date="2015-07" db="EMBL/GenBank/DDBJ databases">
        <title>Contrasting host-pathogen interactions and genome evolution in two generalist and specialist microsporidian pathogens of mosquitoes.</title>
        <authorList>
            <consortium name="The Broad Institute Genomics Platform"/>
            <consortium name="The Broad Institute Genome Sequencing Center for Infectious Disease"/>
            <person name="Cuomo C.A."/>
            <person name="Sanscrainte N.D."/>
            <person name="Goldberg J.M."/>
            <person name="Heiman D."/>
            <person name="Young S."/>
            <person name="Zeng Q."/>
            <person name="Becnel J.J."/>
            <person name="Birren B.W."/>
        </authorList>
    </citation>
    <scope>NUCLEOTIDE SEQUENCE [LARGE SCALE GENOMIC DNA]</scope>
    <source>
        <strain evidence="2">USNM 41457</strain>
    </source>
</reference>
<evidence type="ECO:0000313" key="2">
    <source>
        <dbReference type="Proteomes" id="UP000003163"/>
    </source>
</evidence>
<dbReference type="VEuPathDB" id="MicrosporidiaDB:EDEG_00421"/>
<name>J9D1X3_EDHAE</name>
<dbReference type="OMA" id="CFRKRII"/>
<dbReference type="Proteomes" id="UP000003163">
    <property type="component" value="Unassembled WGS sequence"/>
</dbReference>
<reference evidence="1 2" key="1">
    <citation type="submission" date="2011-08" db="EMBL/GenBank/DDBJ databases">
        <authorList>
            <person name="Liu Z.J."/>
            <person name="Shi F.L."/>
            <person name="Lu J.Q."/>
            <person name="Li M."/>
            <person name="Wang Z.L."/>
        </authorList>
    </citation>
    <scope>NUCLEOTIDE SEQUENCE [LARGE SCALE GENOMIC DNA]</scope>
    <source>
        <strain evidence="1 2">USNM 41457</strain>
    </source>
</reference>
<sequence>MTFKRIRNKKIDTQTTYPVKLLQDLDEKRLQFHVQSNVNTGMEDHEKEEVHLKKVLQKSELHIPTPKIEQIEGVIEKYKPLYKKSKEYIKFNDDCPNDYILSEEDLHFCKENNFTEAFFVDYLSQMKDENEKFLQNKIKKQCNSNSSNIGYSNFDTSYISNTSVIGNNSIDNNTIGSNIINRNNIIISNNDGIIEDLSSMVNGITANYNEIQSTPFGLNISQDENSQKITQIMPEKIEKLRDYIQDRILLLYDNNGFNAYACFRRYIIKAARQSRRSETTCIDQIHKVFGEMRYTENLFQIAQHKFETELDLAKTISGISNLGCAQSLLYKNVNASDKKFRRNVMNPILGIKRKEKIVPFYKKCKFATLRFDKNLILELQKVMYEGDKHKKDDIDKAFNLFEYFGSNEM</sequence>
<proteinExistence type="predicted"/>
<gene>
    <name evidence="1" type="ORF">EDEG_00421</name>
</gene>
<evidence type="ECO:0000313" key="1">
    <source>
        <dbReference type="EMBL" id="EJW01569.1"/>
    </source>
</evidence>
<comment type="caution">
    <text evidence="1">The sequence shown here is derived from an EMBL/GenBank/DDBJ whole genome shotgun (WGS) entry which is preliminary data.</text>
</comment>
<dbReference type="AlphaFoldDB" id="J9D1X3"/>
<dbReference type="FunCoup" id="J9D1X3">
    <property type="interactions" value="82"/>
</dbReference>
<organism evidence="1 2">
    <name type="scientific">Edhazardia aedis (strain USNM 41457)</name>
    <name type="common">Microsporidian parasite</name>
    <dbReference type="NCBI Taxonomy" id="1003232"/>
    <lineage>
        <taxon>Eukaryota</taxon>
        <taxon>Fungi</taxon>
        <taxon>Fungi incertae sedis</taxon>
        <taxon>Microsporidia</taxon>
        <taxon>Edhazardia</taxon>
    </lineage>
</organism>
<protein>
    <submittedName>
        <fullName evidence="1">Uncharacterized protein</fullName>
    </submittedName>
</protein>
<dbReference type="EMBL" id="AFBI03000004">
    <property type="protein sequence ID" value="EJW01569.1"/>
    <property type="molecule type" value="Genomic_DNA"/>
</dbReference>
<dbReference type="STRING" id="1003232.J9D1X3"/>